<organism evidence="2 3">
    <name type="scientific">Laccaria amethystina LaAM-08-1</name>
    <dbReference type="NCBI Taxonomy" id="1095629"/>
    <lineage>
        <taxon>Eukaryota</taxon>
        <taxon>Fungi</taxon>
        <taxon>Dikarya</taxon>
        <taxon>Basidiomycota</taxon>
        <taxon>Agaricomycotina</taxon>
        <taxon>Agaricomycetes</taxon>
        <taxon>Agaricomycetidae</taxon>
        <taxon>Agaricales</taxon>
        <taxon>Agaricineae</taxon>
        <taxon>Hydnangiaceae</taxon>
        <taxon>Laccaria</taxon>
    </lineage>
</organism>
<feature type="region of interest" description="Disordered" evidence="1">
    <location>
        <begin position="402"/>
        <end position="427"/>
    </location>
</feature>
<feature type="compositionally biased region" description="Basic residues" evidence="1">
    <location>
        <begin position="1"/>
        <end position="12"/>
    </location>
</feature>
<evidence type="ECO:0008006" key="4">
    <source>
        <dbReference type="Google" id="ProtNLM"/>
    </source>
</evidence>
<dbReference type="STRING" id="1095629.A0A0C9XEZ5"/>
<dbReference type="AlphaFoldDB" id="A0A0C9XEZ5"/>
<sequence>MAYGRGKARQARKSAVAPNPASADSFDPTLTQQSLPYDDVEHLPGVSSICDVPLRFAHCLYINGQMYVGGVHHSTANSGIANVEWNGDNGISLASGYACPRPSTVSVNSSDVAKGKEGCWEMFSARKNIGNPKKIFDGLLRYREWKFYAEMKNEYEPIRWHDIEEVARQRLTSSQERREGPDDGPSRACRAEKISEHLHPIDLYHISRTNRSFQDILRSPSSSSIWRVAYDREDGVPRCPPDISELVVVREADLSVMRKRGRASQPHLPPSLVQEVCASLAKKPRLSKLVNLESDSSKVRFNICPDGFFDDDWPLYLKDEANRIDLQLSLIVNFADIKKSLRNITRREIWTLIRYVWYHALKTYRWAQRMAQTYKTQREMLPPDHPFSSSLPLSTDYCSLGPPKTPTRALHPPRPRHPTRKSTQAAHQRPYIIHQRPIQPIQERRNAPFNVVVPPTSIRRLRDMMRTLTEKEGDELLSPENEDVKDAMRKLPGAVESWTREKMRQLTGLLPGSRRVGVDDARSSCDDLSGDAISIDSPPPFLEELDEPDLHLLNLATSVFTCLGSTISSIRVGRCLIGWNGAGPHLRCGALPTHWDNRPHFSRRGYEAPRALVELVGWDGGRATVVEMDGFDGRFLCGGCSASGGATAGEREGRRRRHGGSAALHGKESEPEAHSQPSWSLLMNEAKADVVHYLAPVVRKGAIDHCKAAHEIRCPIENLDYLYDITTAPTPRKPAVFHTWGFGAPFTRCVETPLVRRDWVQVRTILRSTMDSPELQRAEGSL</sequence>
<dbReference type="EMBL" id="KN838631">
    <property type="protein sequence ID" value="KIK00184.1"/>
    <property type="molecule type" value="Genomic_DNA"/>
</dbReference>
<keyword evidence="3" id="KW-1185">Reference proteome</keyword>
<dbReference type="OrthoDB" id="2823912at2759"/>
<reference evidence="3" key="2">
    <citation type="submission" date="2015-01" db="EMBL/GenBank/DDBJ databases">
        <title>Evolutionary Origins and Diversification of the Mycorrhizal Mutualists.</title>
        <authorList>
            <consortium name="DOE Joint Genome Institute"/>
            <consortium name="Mycorrhizal Genomics Consortium"/>
            <person name="Kohler A."/>
            <person name="Kuo A."/>
            <person name="Nagy L.G."/>
            <person name="Floudas D."/>
            <person name="Copeland A."/>
            <person name="Barry K.W."/>
            <person name="Cichocki N."/>
            <person name="Veneault-Fourrey C."/>
            <person name="LaButti K."/>
            <person name="Lindquist E.A."/>
            <person name="Lipzen A."/>
            <person name="Lundell T."/>
            <person name="Morin E."/>
            <person name="Murat C."/>
            <person name="Riley R."/>
            <person name="Ohm R."/>
            <person name="Sun H."/>
            <person name="Tunlid A."/>
            <person name="Henrissat B."/>
            <person name="Grigoriev I.V."/>
            <person name="Hibbett D.S."/>
            <person name="Martin F."/>
        </authorList>
    </citation>
    <scope>NUCLEOTIDE SEQUENCE [LARGE SCALE GENOMIC DNA]</scope>
    <source>
        <strain evidence="3">LaAM-08-1</strain>
    </source>
</reference>
<dbReference type="Proteomes" id="UP000054477">
    <property type="component" value="Unassembled WGS sequence"/>
</dbReference>
<proteinExistence type="predicted"/>
<evidence type="ECO:0000313" key="3">
    <source>
        <dbReference type="Proteomes" id="UP000054477"/>
    </source>
</evidence>
<accession>A0A0C9XEZ5</accession>
<feature type="region of interest" description="Disordered" evidence="1">
    <location>
        <begin position="1"/>
        <end position="30"/>
    </location>
</feature>
<feature type="compositionally biased region" description="Basic residues" evidence="1">
    <location>
        <begin position="411"/>
        <end position="420"/>
    </location>
</feature>
<reference evidence="2 3" key="1">
    <citation type="submission" date="2014-04" db="EMBL/GenBank/DDBJ databases">
        <authorList>
            <consortium name="DOE Joint Genome Institute"/>
            <person name="Kuo A."/>
            <person name="Kohler A."/>
            <person name="Nagy L.G."/>
            <person name="Floudas D."/>
            <person name="Copeland A."/>
            <person name="Barry K.W."/>
            <person name="Cichocki N."/>
            <person name="Veneault-Fourrey C."/>
            <person name="LaButti K."/>
            <person name="Lindquist E.A."/>
            <person name="Lipzen A."/>
            <person name="Lundell T."/>
            <person name="Morin E."/>
            <person name="Murat C."/>
            <person name="Sun H."/>
            <person name="Tunlid A."/>
            <person name="Henrissat B."/>
            <person name="Grigoriev I.V."/>
            <person name="Hibbett D.S."/>
            <person name="Martin F."/>
            <person name="Nordberg H.P."/>
            <person name="Cantor M.N."/>
            <person name="Hua S.X."/>
        </authorList>
    </citation>
    <scope>NUCLEOTIDE SEQUENCE [LARGE SCALE GENOMIC DNA]</scope>
    <source>
        <strain evidence="2 3">LaAM-08-1</strain>
    </source>
</reference>
<evidence type="ECO:0000313" key="2">
    <source>
        <dbReference type="EMBL" id="KIK00184.1"/>
    </source>
</evidence>
<gene>
    <name evidence="2" type="ORF">K443DRAFT_7849</name>
</gene>
<dbReference type="HOGENOM" id="CLU_358265_0_0_1"/>
<feature type="region of interest" description="Disordered" evidence="1">
    <location>
        <begin position="644"/>
        <end position="677"/>
    </location>
</feature>
<evidence type="ECO:0000256" key="1">
    <source>
        <dbReference type="SAM" id="MobiDB-lite"/>
    </source>
</evidence>
<name>A0A0C9XEZ5_9AGAR</name>
<protein>
    <recommendedName>
        <fullName evidence="4">F-box domain-containing protein</fullName>
    </recommendedName>
</protein>